<accession>L7LQW4</accession>
<reference evidence="5 6" key="1">
    <citation type="submission" date="2012-12" db="EMBL/GenBank/DDBJ databases">
        <title>Whole genome shotgun sequence of Gordonia sihwensis NBRC 108236.</title>
        <authorList>
            <person name="Yoshida I."/>
            <person name="Hosoyama A."/>
            <person name="Tsuchikane K."/>
            <person name="Ando Y."/>
            <person name="Baba S."/>
            <person name="Ohji S."/>
            <person name="Hamada M."/>
            <person name="Tamura T."/>
            <person name="Yamazoe A."/>
            <person name="Yamazaki S."/>
            <person name="Fujita N."/>
        </authorList>
    </citation>
    <scope>NUCLEOTIDE SEQUENCE [LARGE SCALE GENOMIC DNA]</scope>
    <source>
        <strain evidence="5 6">NBRC 108236</strain>
    </source>
</reference>
<dbReference type="GO" id="GO:0043565">
    <property type="term" value="F:sequence-specific DNA binding"/>
    <property type="evidence" value="ECO:0007669"/>
    <property type="project" value="InterPro"/>
</dbReference>
<dbReference type="InterPro" id="IPR018060">
    <property type="entry name" value="HTH_AraC"/>
</dbReference>
<protein>
    <submittedName>
        <fullName evidence="5">Putative AraC family transcriptional regulator</fullName>
    </submittedName>
</protein>
<dbReference type="PANTHER" id="PTHR46796:SF6">
    <property type="entry name" value="ARAC SUBFAMILY"/>
    <property type="match status" value="1"/>
</dbReference>
<dbReference type="SUPFAM" id="SSF46689">
    <property type="entry name" value="Homeodomain-like"/>
    <property type="match status" value="1"/>
</dbReference>
<name>L7LQW4_9ACTN</name>
<dbReference type="eggNOG" id="COG2207">
    <property type="taxonomic scope" value="Bacteria"/>
</dbReference>
<evidence type="ECO:0000256" key="1">
    <source>
        <dbReference type="ARBA" id="ARBA00023015"/>
    </source>
</evidence>
<proteinExistence type="predicted"/>
<evidence type="ECO:0000313" key="5">
    <source>
        <dbReference type="EMBL" id="GAC62572.1"/>
    </source>
</evidence>
<feature type="domain" description="HTH araC/xylS-type" evidence="4">
    <location>
        <begin position="213"/>
        <end position="312"/>
    </location>
</feature>
<dbReference type="EMBL" id="BANU01000038">
    <property type="protein sequence ID" value="GAC62572.1"/>
    <property type="molecule type" value="Genomic_DNA"/>
</dbReference>
<keyword evidence="6" id="KW-1185">Reference proteome</keyword>
<dbReference type="SMART" id="SM00342">
    <property type="entry name" value="HTH_ARAC"/>
    <property type="match status" value="1"/>
</dbReference>
<dbReference type="Pfam" id="PF12833">
    <property type="entry name" value="HTH_18"/>
    <property type="match status" value="1"/>
</dbReference>
<evidence type="ECO:0000256" key="2">
    <source>
        <dbReference type="ARBA" id="ARBA00023125"/>
    </source>
</evidence>
<keyword evidence="3" id="KW-0804">Transcription</keyword>
<dbReference type="Proteomes" id="UP000035083">
    <property type="component" value="Unassembled WGS sequence"/>
</dbReference>
<dbReference type="InterPro" id="IPR050204">
    <property type="entry name" value="AraC_XylS_family_regulators"/>
</dbReference>
<evidence type="ECO:0000256" key="3">
    <source>
        <dbReference type="ARBA" id="ARBA00023163"/>
    </source>
</evidence>
<comment type="caution">
    <text evidence="5">The sequence shown here is derived from an EMBL/GenBank/DDBJ whole genome shotgun (WGS) entry which is preliminary data.</text>
</comment>
<evidence type="ECO:0000259" key="4">
    <source>
        <dbReference type="PROSITE" id="PS01124"/>
    </source>
</evidence>
<dbReference type="PANTHER" id="PTHR46796">
    <property type="entry name" value="HTH-TYPE TRANSCRIPTIONAL ACTIVATOR RHAS-RELATED"/>
    <property type="match status" value="1"/>
</dbReference>
<dbReference type="GO" id="GO:0003700">
    <property type="term" value="F:DNA-binding transcription factor activity"/>
    <property type="evidence" value="ECO:0007669"/>
    <property type="project" value="InterPro"/>
</dbReference>
<keyword evidence="1" id="KW-0805">Transcription regulation</keyword>
<dbReference type="RefSeq" id="WP_006897985.1">
    <property type="nucleotide sequence ID" value="NZ_BANU01000038.1"/>
</dbReference>
<organism evidence="5 6">
    <name type="scientific">Gordonia sihwensis NBRC 108236</name>
    <dbReference type="NCBI Taxonomy" id="1223544"/>
    <lineage>
        <taxon>Bacteria</taxon>
        <taxon>Bacillati</taxon>
        <taxon>Actinomycetota</taxon>
        <taxon>Actinomycetes</taxon>
        <taxon>Mycobacteriales</taxon>
        <taxon>Gordoniaceae</taxon>
        <taxon>Gordonia</taxon>
    </lineage>
</organism>
<gene>
    <name evidence="5" type="ORF">GSI01S_38_00190</name>
</gene>
<dbReference type="InterPro" id="IPR009057">
    <property type="entry name" value="Homeodomain-like_sf"/>
</dbReference>
<evidence type="ECO:0000313" key="6">
    <source>
        <dbReference type="Proteomes" id="UP000035083"/>
    </source>
</evidence>
<dbReference type="AlphaFoldDB" id="L7LQW4"/>
<dbReference type="PROSITE" id="PS01124">
    <property type="entry name" value="HTH_ARAC_FAMILY_2"/>
    <property type="match status" value="1"/>
</dbReference>
<sequence length="332" mass="35187">MTARPAPDEIRDWSRSVGVCDDDPPLVLGGRQGLAAYRDMVGVDRLASADPETFGAAIHQRRLSVVTATRALRTPLTWHAEVSEPPPDGDFLLIAMPDAAGSSGDHVVVVTGGSPEPPSSGDLADVAALRIPADELGVGARTLATAGVLIPDTLLAAVAARSVRGFVSSVIARDVRTPTLAAEIAMIDMLSAVVAETGCRTGDVSGTTAYVREQTHELIERHFRDPSLSSAVLAGRLHLSRRQFYRHFEDCDRSVAEMIADRRLQAARVLLISNPAASIASVARACGFASLGAFRFRFRRAYGLGPNEFRDRLAQSRAGGAPASAETSRPVG</sequence>
<dbReference type="Gene3D" id="1.10.10.60">
    <property type="entry name" value="Homeodomain-like"/>
    <property type="match status" value="1"/>
</dbReference>
<keyword evidence="2" id="KW-0238">DNA-binding</keyword>